<organism evidence="3 4">
    <name type="scientific">Rozella allomycis (strain CSF55)</name>
    <dbReference type="NCBI Taxonomy" id="988480"/>
    <lineage>
        <taxon>Eukaryota</taxon>
        <taxon>Fungi</taxon>
        <taxon>Fungi incertae sedis</taxon>
        <taxon>Cryptomycota</taxon>
        <taxon>Cryptomycota incertae sedis</taxon>
        <taxon>Rozella</taxon>
    </lineage>
</organism>
<dbReference type="GO" id="GO:0007018">
    <property type="term" value="P:microtubule-based movement"/>
    <property type="evidence" value="ECO:0007669"/>
    <property type="project" value="InterPro"/>
</dbReference>
<dbReference type="InterPro" id="IPR036961">
    <property type="entry name" value="Kinesin_motor_dom_sf"/>
</dbReference>
<dbReference type="AlphaFoldDB" id="A0A4P9YAJ6"/>
<dbReference type="GO" id="GO:0005874">
    <property type="term" value="C:microtubule"/>
    <property type="evidence" value="ECO:0007669"/>
    <property type="project" value="UniProtKB-KW"/>
</dbReference>
<dbReference type="PROSITE" id="PS50067">
    <property type="entry name" value="KINESIN_MOTOR_2"/>
    <property type="match status" value="1"/>
</dbReference>
<evidence type="ECO:0000256" key="1">
    <source>
        <dbReference type="PROSITE-ProRule" id="PRU00283"/>
    </source>
</evidence>
<sequence>MTARPIVDAVLQWDYICLIFSHINASPCKRFYLEIYNEEVRDLLSKTPKGLELKEHPETGVIAANMNEHLSRSHLISTITVESSETAVNGDTLIKAEKLHMVDLADNSISALIDGECFHIPYRDSKLTRLLQASLGGNANTLMMTTLSPAGYNYEETLSSLRYANRAKSIKNKHNNNEDPKDALLREFLSRRNSKNRKI</sequence>
<evidence type="ECO:0000313" key="4">
    <source>
        <dbReference type="Proteomes" id="UP000281549"/>
    </source>
</evidence>
<reference evidence="4" key="1">
    <citation type="journal article" date="2018" name="Nat. Microbiol.">
        <title>Leveraging single-cell genomics to expand the fungal tree of life.</title>
        <authorList>
            <person name="Ahrendt S.R."/>
            <person name="Quandt C.A."/>
            <person name="Ciobanu D."/>
            <person name="Clum A."/>
            <person name="Salamov A."/>
            <person name="Andreopoulos B."/>
            <person name="Cheng J.F."/>
            <person name="Woyke T."/>
            <person name="Pelin A."/>
            <person name="Henrissat B."/>
            <person name="Reynolds N.K."/>
            <person name="Benny G.L."/>
            <person name="Smith M.E."/>
            <person name="James T.Y."/>
            <person name="Grigoriev I.V."/>
        </authorList>
    </citation>
    <scope>NUCLEOTIDE SEQUENCE [LARGE SCALE GENOMIC DNA]</scope>
    <source>
        <strain evidence="4">CSF55</strain>
    </source>
</reference>
<dbReference type="Proteomes" id="UP000281549">
    <property type="component" value="Unassembled WGS sequence"/>
</dbReference>
<accession>A0A4P9YAJ6</accession>
<dbReference type="PANTHER" id="PTHR47968">
    <property type="entry name" value="CENTROMERE PROTEIN E"/>
    <property type="match status" value="1"/>
</dbReference>
<dbReference type="InterPro" id="IPR027640">
    <property type="entry name" value="Kinesin-like_fam"/>
</dbReference>
<dbReference type="GO" id="GO:0003777">
    <property type="term" value="F:microtubule motor activity"/>
    <property type="evidence" value="ECO:0007669"/>
    <property type="project" value="InterPro"/>
</dbReference>
<keyword evidence="3" id="KW-0378">Hydrolase</keyword>
<dbReference type="InterPro" id="IPR027417">
    <property type="entry name" value="P-loop_NTPase"/>
</dbReference>
<name>A0A4P9YAJ6_ROZAC</name>
<evidence type="ECO:0000259" key="2">
    <source>
        <dbReference type="PROSITE" id="PS50067"/>
    </source>
</evidence>
<feature type="domain" description="Kinesin motor" evidence="2">
    <location>
        <begin position="109"/>
        <end position="170"/>
    </location>
</feature>
<dbReference type="SMART" id="SM00129">
    <property type="entry name" value="KISc"/>
    <property type="match status" value="1"/>
</dbReference>
<evidence type="ECO:0000313" key="3">
    <source>
        <dbReference type="EMBL" id="RKP16138.1"/>
    </source>
</evidence>
<protein>
    <submittedName>
        <fullName evidence="3">P-loop containing nucleoside triphosphate hydrolase protein</fullName>
    </submittedName>
</protein>
<comment type="similarity">
    <text evidence="1">Belongs to the TRAFAC class myosin-kinesin ATPase superfamily. Kinesin family.</text>
</comment>
<dbReference type="InterPro" id="IPR001752">
    <property type="entry name" value="Kinesin_motor_dom"/>
</dbReference>
<comment type="caution">
    <text evidence="1">Lacks conserved residue(s) required for the propagation of feature annotation.</text>
</comment>
<dbReference type="EMBL" id="ML006938">
    <property type="protein sequence ID" value="RKP16138.1"/>
    <property type="molecule type" value="Genomic_DNA"/>
</dbReference>
<dbReference type="PANTHER" id="PTHR47968:SF50">
    <property type="entry name" value="KINESIN-LIKE PROTEIN"/>
    <property type="match status" value="1"/>
</dbReference>
<dbReference type="GO" id="GO:0005524">
    <property type="term" value="F:ATP binding"/>
    <property type="evidence" value="ECO:0007669"/>
    <property type="project" value="InterPro"/>
</dbReference>
<proteinExistence type="inferred from homology"/>
<dbReference type="GO" id="GO:0008017">
    <property type="term" value="F:microtubule binding"/>
    <property type="evidence" value="ECO:0007669"/>
    <property type="project" value="InterPro"/>
</dbReference>
<dbReference type="Pfam" id="PF00225">
    <property type="entry name" value="Kinesin"/>
    <property type="match status" value="1"/>
</dbReference>
<dbReference type="GO" id="GO:0016787">
    <property type="term" value="F:hydrolase activity"/>
    <property type="evidence" value="ECO:0007669"/>
    <property type="project" value="UniProtKB-KW"/>
</dbReference>
<gene>
    <name evidence="3" type="ORF">ROZALSC1DRAFT_25624</name>
</gene>
<dbReference type="GO" id="GO:0000278">
    <property type="term" value="P:mitotic cell cycle"/>
    <property type="evidence" value="ECO:0007669"/>
    <property type="project" value="TreeGrafter"/>
</dbReference>
<dbReference type="PRINTS" id="PR00380">
    <property type="entry name" value="KINESINHEAVY"/>
</dbReference>
<dbReference type="SUPFAM" id="SSF52540">
    <property type="entry name" value="P-loop containing nucleoside triphosphate hydrolases"/>
    <property type="match status" value="1"/>
</dbReference>
<dbReference type="Gene3D" id="3.40.850.10">
    <property type="entry name" value="Kinesin motor domain"/>
    <property type="match status" value="2"/>
</dbReference>